<evidence type="ECO:0000313" key="2">
    <source>
        <dbReference type="Proteomes" id="UP000186922"/>
    </source>
</evidence>
<organism evidence="1 2">
    <name type="scientific">Ramazzottius varieornatus</name>
    <name type="common">Water bear</name>
    <name type="synonym">Tardigrade</name>
    <dbReference type="NCBI Taxonomy" id="947166"/>
    <lineage>
        <taxon>Eukaryota</taxon>
        <taxon>Metazoa</taxon>
        <taxon>Ecdysozoa</taxon>
        <taxon>Tardigrada</taxon>
        <taxon>Eutardigrada</taxon>
        <taxon>Parachela</taxon>
        <taxon>Hypsibioidea</taxon>
        <taxon>Ramazzottiidae</taxon>
        <taxon>Ramazzottius</taxon>
    </lineage>
</organism>
<proteinExistence type="predicted"/>
<name>A0A1D1V2H2_RAMVA</name>
<accession>A0A1D1V2H2</accession>
<comment type="caution">
    <text evidence="1">The sequence shown here is derived from an EMBL/GenBank/DDBJ whole genome shotgun (WGS) entry which is preliminary data.</text>
</comment>
<sequence length="90" mass="10327">MSESSSRMAQFFEEQERLFRRRRTNYALRTENMLTETYYVRHTSELAEMADTIAGLLWTELLGQSVDRELIKGTTTADIVDCTSPSGKAL</sequence>
<keyword evidence="2" id="KW-1185">Reference proteome</keyword>
<evidence type="ECO:0000313" key="1">
    <source>
        <dbReference type="EMBL" id="GAU95941.1"/>
    </source>
</evidence>
<dbReference type="AlphaFoldDB" id="A0A1D1V2H2"/>
<dbReference type="EMBL" id="BDGG01000003">
    <property type="protein sequence ID" value="GAU95941.1"/>
    <property type="molecule type" value="Genomic_DNA"/>
</dbReference>
<protein>
    <submittedName>
        <fullName evidence="1">Uncharacterized protein</fullName>
    </submittedName>
</protein>
<gene>
    <name evidence="1" type="primary">RvY_07458-1</name>
    <name evidence="1" type="synonym">RvY_07458.1</name>
    <name evidence="1" type="ORF">RvY_07458</name>
</gene>
<reference evidence="1 2" key="1">
    <citation type="journal article" date="2016" name="Nat. Commun.">
        <title>Extremotolerant tardigrade genome and improved radiotolerance of human cultured cells by tardigrade-unique protein.</title>
        <authorList>
            <person name="Hashimoto T."/>
            <person name="Horikawa D.D."/>
            <person name="Saito Y."/>
            <person name="Kuwahara H."/>
            <person name="Kozuka-Hata H."/>
            <person name="Shin-I T."/>
            <person name="Minakuchi Y."/>
            <person name="Ohishi K."/>
            <person name="Motoyama A."/>
            <person name="Aizu T."/>
            <person name="Enomoto A."/>
            <person name="Kondo K."/>
            <person name="Tanaka S."/>
            <person name="Hara Y."/>
            <person name="Koshikawa S."/>
            <person name="Sagara H."/>
            <person name="Miura T."/>
            <person name="Yokobori S."/>
            <person name="Miyagawa K."/>
            <person name="Suzuki Y."/>
            <person name="Kubo T."/>
            <person name="Oyama M."/>
            <person name="Kohara Y."/>
            <person name="Fujiyama A."/>
            <person name="Arakawa K."/>
            <person name="Katayama T."/>
            <person name="Toyoda A."/>
            <person name="Kunieda T."/>
        </authorList>
    </citation>
    <scope>NUCLEOTIDE SEQUENCE [LARGE SCALE GENOMIC DNA]</scope>
    <source>
        <strain evidence="1 2">YOKOZUNA-1</strain>
    </source>
</reference>
<dbReference type="Proteomes" id="UP000186922">
    <property type="component" value="Unassembled WGS sequence"/>
</dbReference>